<evidence type="ECO:0000313" key="5">
    <source>
        <dbReference type="EMBL" id="ABQ79017.1"/>
    </source>
</evidence>
<sequence>MSDTEVPVLAEVRNRVGHLALNRPVGLNALTLQMIRITWRQLHAWESDPEIVAVVLRANGEKAFCAGGDIRSLYDSYQAGDDLHHVFLEEKYSLDQYIHGYPKPIVALMDGFVLGGGMGLVQGTALRVVTERVKMGMPETSIGYFPDVGGSYFLPRLPGELGLYLGITGIQIRAADALYARLADWCLPSERISEFDRRLDQISWGYAPREILAGLLSSLASNRLLGAELKSLHPAIDEHFTQPDLSAIRASLQAERRPEYQDWAEQTVELLNNRSPLAMSATLKLLRLGRTLSLANCFELELHLERQWFAKGDLIEGVRALLIDKDKTPRWNPPTLEQLDTNRVNEFFDGFQPAT</sequence>
<evidence type="ECO:0000256" key="1">
    <source>
        <dbReference type="ARBA" id="ARBA00001709"/>
    </source>
</evidence>
<dbReference type="InterPro" id="IPR032259">
    <property type="entry name" value="HIBYL-CoA-H"/>
</dbReference>
<dbReference type="InterPro" id="IPR029045">
    <property type="entry name" value="ClpP/crotonase-like_dom_sf"/>
</dbReference>
<dbReference type="GO" id="GO:0016853">
    <property type="term" value="F:isomerase activity"/>
    <property type="evidence" value="ECO:0007669"/>
    <property type="project" value="UniProtKB-KW"/>
</dbReference>
<dbReference type="GO" id="GO:0005829">
    <property type="term" value="C:cytosol"/>
    <property type="evidence" value="ECO:0007669"/>
    <property type="project" value="TreeGrafter"/>
</dbReference>
<dbReference type="KEGG" id="ppf:Pput_2887"/>
<name>A5W4F7_PSEP1</name>
<keyword evidence="3" id="KW-0378">Hydrolase</keyword>
<dbReference type="GO" id="GO:0003860">
    <property type="term" value="F:3-hydroxyisobutyryl-CoA hydrolase activity"/>
    <property type="evidence" value="ECO:0007669"/>
    <property type="project" value="UniProtKB-EC"/>
</dbReference>
<dbReference type="NCBIfam" id="NF004127">
    <property type="entry name" value="PRK05617.1"/>
    <property type="match status" value="1"/>
</dbReference>
<dbReference type="InterPro" id="IPR045004">
    <property type="entry name" value="ECH_dom"/>
</dbReference>
<gene>
    <name evidence="5" type="ordered locus">Pput_2887</name>
</gene>
<dbReference type="EC" id="3.1.2.4" evidence="2"/>
<protein>
    <recommendedName>
        <fullName evidence="2">3-hydroxyisobutyryl-CoA hydrolase</fullName>
        <ecNumber evidence="2">3.1.2.4</ecNumber>
    </recommendedName>
</protein>
<dbReference type="HOGENOM" id="CLU_009834_22_1_6"/>
<dbReference type="Gene3D" id="3.90.226.10">
    <property type="entry name" value="2-enoyl-CoA Hydratase, Chain A, domain 1"/>
    <property type="match status" value="1"/>
</dbReference>
<dbReference type="GO" id="GO:0006574">
    <property type="term" value="P:L-valine catabolic process"/>
    <property type="evidence" value="ECO:0007669"/>
    <property type="project" value="TreeGrafter"/>
</dbReference>
<dbReference type="PANTHER" id="PTHR43176:SF3">
    <property type="entry name" value="3-HYDROXYISOBUTYRYL-COA HYDROLASE, MITOCHONDRIAL"/>
    <property type="match status" value="1"/>
</dbReference>
<keyword evidence="5" id="KW-0413">Isomerase</keyword>
<dbReference type="CDD" id="cd06558">
    <property type="entry name" value="crotonase-like"/>
    <property type="match status" value="1"/>
</dbReference>
<organism evidence="5">
    <name type="scientific">Pseudomonas putida (strain ATCC 700007 / DSM 6899 / JCM 31910 / BCRC 17059 / LMG 24140 / F1)</name>
    <dbReference type="NCBI Taxonomy" id="351746"/>
    <lineage>
        <taxon>Bacteria</taxon>
        <taxon>Pseudomonadati</taxon>
        <taxon>Pseudomonadota</taxon>
        <taxon>Gammaproteobacteria</taxon>
        <taxon>Pseudomonadales</taxon>
        <taxon>Pseudomonadaceae</taxon>
        <taxon>Pseudomonas</taxon>
    </lineage>
</organism>
<reference evidence="5" key="1">
    <citation type="submission" date="2007-05" db="EMBL/GenBank/DDBJ databases">
        <title>Complete sequence of Pseudomonas putida F1.</title>
        <authorList>
            <consortium name="US DOE Joint Genome Institute"/>
            <person name="Copeland A."/>
            <person name="Lucas S."/>
            <person name="Lapidus A."/>
            <person name="Barry K."/>
            <person name="Detter J.C."/>
            <person name="Glavina del Rio T."/>
            <person name="Hammon N."/>
            <person name="Israni S."/>
            <person name="Dalin E."/>
            <person name="Tice H."/>
            <person name="Pitluck S."/>
            <person name="Chain P."/>
            <person name="Malfatti S."/>
            <person name="Shin M."/>
            <person name="Vergez L."/>
            <person name="Schmutz J."/>
            <person name="Larimer F."/>
            <person name="Land M."/>
            <person name="Hauser L."/>
            <person name="Kyrpides N."/>
            <person name="Lykidis A."/>
            <person name="Parales R."/>
            <person name="Richardson P."/>
        </authorList>
    </citation>
    <scope>NUCLEOTIDE SEQUENCE [LARGE SCALE GENOMIC DNA]</scope>
    <source>
        <strain evidence="5">F1</strain>
    </source>
</reference>
<comment type="catalytic activity">
    <reaction evidence="1">
        <text>3-hydroxy-2-methylpropanoyl-CoA + H2O = 3-hydroxy-2-methylpropanoate + CoA + H(+)</text>
        <dbReference type="Rhea" id="RHEA:20888"/>
        <dbReference type="ChEBI" id="CHEBI:11805"/>
        <dbReference type="ChEBI" id="CHEBI:15377"/>
        <dbReference type="ChEBI" id="CHEBI:15378"/>
        <dbReference type="ChEBI" id="CHEBI:57287"/>
        <dbReference type="ChEBI" id="CHEBI:57340"/>
        <dbReference type="EC" id="3.1.2.4"/>
    </reaction>
</comment>
<accession>A5W4F7</accession>
<dbReference type="SUPFAM" id="SSF52096">
    <property type="entry name" value="ClpP/crotonase"/>
    <property type="match status" value="1"/>
</dbReference>
<dbReference type="eggNOG" id="COG1024">
    <property type="taxonomic scope" value="Bacteria"/>
</dbReference>
<dbReference type="PANTHER" id="PTHR43176">
    <property type="entry name" value="3-HYDROXYISOBUTYRYL-COA HYDROLASE-RELATED"/>
    <property type="match status" value="1"/>
</dbReference>
<proteinExistence type="predicted"/>
<feature type="domain" description="Enoyl-CoA hydratase/isomerase" evidence="4">
    <location>
        <begin position="16"/>
        <end position="348"/>
    </location>
</feature>
<dbReference type="Pfam" id="PF16113">
    <property type="entry name" value="ECH_2"/>
    <property type="match status" value="1"/>
</dbReference>
<evidence type="ECO:0000256" key="3">
    <source>
        <dbReference type="ARBA" id="ARBA00022801"/>
    </source>
</evidence>
<evidence type="ECO:0000256" key="2">
    <source>
        <dbReference type="ARBA" id="ARBA00011915"/>
    </source>
</evidence>
<dbReference type="EMBL" id="CP000712">
    <property type="protein sequence ID" value="ABQ79017.1"/>
    <property type="molecule type" value="Genomic_DNA"/>
</dbReference>
<dbReference type="AlphaFoldDB" id="A5W4F7"/>
<evidence type="ECO:0000259" key="4">
    <source>
        <dbReference type="Pfam" id="PF16113"/>
    </source>
</evidence>